<evidence type="ECO:0000313" key="3">
    <source>
        <dbReference type="Proteomes" id="UP000827892"/>
    </source>
</evidence>
<feature type="domain" description="CHK kinase-like" evidence="1">
    <location>
        <begin position="232"/>
        <end position="413"/>
    </location>
</feature>
<dbReference type="Proteomes" id="UP000827892">
    <property type="component" value="Chromosome IV"/>
</dbReference>
<organism evidence="2 3">
    <name type="scientific">Caenorhabditis briggsae</name>
    <dbReference type="NCBI Taxonomy" id="6238"/>
    <lineage>
        <taxon>Eukaryota</taxon>
        <taxon>Metazoa</taxon>
        <taxon>Ecdysozoa</taxon>
        <taxon>Nematoda</taxon>
        <taxon>Chromadorea</taxon>
        <taxon>Rhabditida</taxon>
        <taxon>Rhabditina</taxon>
        <taxon>Rhabditomorpha</taxon>
        <taxon>Rhabditoidea</taxon>
        <taxon>Rhabditidae</taxon>
        <taxon>Peloderinae</taxon>
        <taxon>Caenorhabditis</taxon>
    </lineage>
</organism>
<name>A0AAE9A7F1_CAEBR</name>
<dbReference type="SMART" id="SM00587">
    <property type="entry name" value="CHK"/>
    <property type="match status" value="1"/>
</dbReference>
<dbReference type="PANTHER" id="PTHR23020:SF12">
    <property type="entry name" value="CHK KINASE-LIKE DOMAIN-CONTAINING PROTEIN"/>
    <property type="match status" value="1"/>
</dbReference>
<dbReference type="PANTHER" id="PTHR23020">
    <property type="entry name" value="UNCHARACTERIZED NUCLEAR HORMONE RECEPTOR-RELATED"/>
    <property type="match status" value="1"/>
</dbReference>
<dbReference type="Pfam" id="PF07914">
    <property type="entry name" value="DUF1679"/>
    <property type="match status" value="1"/>
</dbReference>
<protein>
    <recommendedName>
        <fullName evidence="1">CHK kinase-like domain-containing protein</fullName>
    </recommendedName>
</protein>
<gene>
    <name evidence="2" type="ORF">L3Y34_003438</name>
</gene>
<accession>A0AAE9A7F1</accession>
<sequence length="472" mass="54333">MEEEAMKNDENLEIYMEKSAKNDDKKRKFWIFRISKHKIMGCGSSSAAEVAPAEIIEPSPPSDDVPSDPKIPTSYRPSIISLQIPNEFGDDVSSDALSERSDGQEENVEYLYATDVTLQWLLERIADKFKKEIPEDPQWIIERLNRPSWDLDYATSSVVRVTFGWDDDDLPRSVVLKTPVAKDQRDDEEGKYHYIMFKRECNVYEWTQKFPKLVAPNIIHIKKHSKEGSGVVVMEDVSEKGQEQDPVKGLTLEVVRDLLKQIAYLHSVSLKHTSWSTLVADLPPSYYAHTIGNFDETMTFFERQDVDHSRFVHIGKYFSDEYLHSTATETTELLEIPKVLVHGEPYASNVFTKMEGKEQRILSLIDWTEGHSGCFAEDVAKIICWNLNAKERVDNTSSLLEGYHFHLARYYDGDCPFTVDIIQRCYELFVPFAMVSLCGKVMSVKNKTEKEPLIERAKSLIQQVYAMERLNE</sequence>
<evidence type="ECO:0000259" key="1">
    <source>
        <dbReference type="SMART" id="SM00587"/>
    </source>
</evidence>
<dbReference type="Gene3D" id="3.90.1200.10">
    <property type="match status" value="1"/>
</dbReference>
<dbReference type="InterPro" id="IPR012877">
    <property type="entry name" value="Dhs-27"/>
</dbReference>
<dbReference type="EMBL" id="CP090894">
    <property type="protein sequence ID" value="ULT93925.1"/>
    <property type="molecule type" value="Genomic_DNA"/>
</dbReference>
<dbReference type="SUPFAM" id="SSF56112">
    <property type="entry name" value="Protein kinase-like (PK-like)"/>
    <property type="match status" value="1"/>
</dbReference>
<proteinExistence type="predicted"/>
<dbReference type="InterPro" id="IPR052961">
    <property type="entry name" value="Oxido-Kinase-like_Enzymes"/>
</dbReference>
<dbReference type="InterPro" id="IPR015897">
    <property type="entry name" value="CHK_kinase-like"/>
</dbReference>
<evidence type="ECO:0000313" key="2">
    <source>
        <dbReference type="EMBL" id="ULT93925.1"/>
    </source>
</evidence>
<dbReference type="AlphaFoldDB" id="A0AAE9A7F1"/>
<dbReference type="InterPro" id="IPR011009">
    <property type="entry name" value="Kinase-like_dom_sf"/>
</dbReference>
<reference evidence="2 3" key="1">
    <citation type="submission" date="2022-05" db="EMBL/GenBank/DDBJ databases">
        <title>Chromosome-level reference genomes for two strains of Caenorhabditis briggsae: an improved platform for comparative genomics.</title>
        <authorList>
            <person name="Stevens L."/>
            <person name="Andersen E.C."/>
        </authorList>
    </citation>
    <scope>NUCLEOTIDE SEQUENCE [LARGE SCALE GENOMIC DNA]</scope>
    <source>
        <strain evidence="2">QX1410_ONT</strain>
        <tissue evidence="2">Whole-organism</tissue>
    </source>
</reference>